<comment type="caution">
    <text evidence="2">The sequence shown here is derived from an EMBL/GenBank/DDBJ whole genome shotgun (WGS) entry which is preliminary data.</text>
</comment>
<proteinExistence type="predicted"/>
<reference evidence="2 3" key="1">
    <citation type="journal article" date="2014" name="BMC Genomics">
        <title>Comparative genomics of the major fungal agents of human and animal Sporotrichosis: Sporothrix schenckii and Sporothrix brasiliensis.</title>
        <authorList>
            <person name="Teixeira M.M."/>
            <person name="de Almeida L.G."/>
            <person name="Kubitschek-Barreira P."/>
            <person name="Alves F.L."/>
            <person name="Kioshima E.S."/>
            <person name="Abadio A.K."/>
            <person name="Fernandes L."/>
            <person name="Derengowski L.S."/>
            <person name="Ferreira K.S."/>
            <person name="Souza R.C."/>
            <person name="Ruiz J.C."/>
            <person name="de Andrade N.C."/>
            <person name="Paes H.C."/>
            <person name="Nicola A.M."/>
            <person name="Albuquerque P."/>
            <person name="Gerber A.L."/>
            <person name="Martins V.P."/>
            <person name="Peconick L.D."/>
            <person name="Neto A.V."/>
            <person name="Chaucanez C.B."/>
            <person name="Silva P.A."/>
            <person name="Cunha O.L."/>
            <person name="de Oliveira F.F."/>
            <person name="dos Santos T.C."/>
            <person name="Barros A.L."/>
            <person name="Soares M.A."/>
            <person name="de Oliveira L.M."/>
            <person name="Marini M.M."/>
            <person name="Villalobos-Duno H."/>
            <person name="Cunha M.M."/>
            <person name="de Hoog S."/>
            <person name="da Silveira J.F."/>
            <person name="Henrissat B."/>
            <person name="Nino-Vega G.A."/>
            <person name="Cisalpino P.S."/>
            <person name="Mora-Montes H.M."/>
            <person name="Almeida S.R."/>
            <person name="Stajich J.E."/>
            <person name="Lopes-Bezerra L.M."/>
            <person name="Vasconcelos A.T."/>
            <person name="Felipe M.S."/>
        </authorList>
    </citation>
    <scope>NUCLEOTIDE SEQUENCE [LARGE SCALE GENOMIC DNA]</scope>
    <source>
        <strain evidence="2 3">1099-18</strain>
    </source>
</reference>
<dbReference type="RefSeq" id="XP_016588301.1">
    <property type="nucleotide sequence ID" value="XM_016736417.1"/>
</dbReference>
<protein>
    <submittedName>
        <fullName evidence="2">Uncharacterized protein</fullName>
    </submittedName>
</protein>
<evidence type="ECO:0000256" key="1">
    <source>
        <dbReference type="SAM" id="MobiDB-lite"/>
    </source>
</evidence>
<dbReference type="Proteomes" id="UP000033710">
    <property type="component" value="Unassembled WGS sequence"/>
</dbReference>
<reference evidence="2 3" key="2">
    <citation type="journal article" date="2015" name="Eukaryot. Cell">
        <title>Asexual propagation of a virulent clone complex in a human and feline outbreak of sporotrichosis.</title>
        <authorList>
            <person name="Teixeira Mde M."/>
            <person name="Rodrigues A.M."/>
            <person name="Tsui C.K."/>
            <person name="de Almeida L.G."/>
            <person name="Van Diepeningen A.D."/>
            <person name="van den Ende B.G."/>
            <person name="Fernandes G.F."/>
            <person name="Kano R."/>
            <person name="Hamelin R.C."/>
            <person name="Lopes-Bezerra L.M."/>
            <person name="Vasconcelos A.T."/>
            <person name="de Hoog S."/>
            <person name="de Camargo Z.P."/>
            <person name="Felipe M.S."/>
        </authorList>
    </citation>
    <scope>NUCLEOTIDE SEQUENCE [LARGE SCALE GENOMIC DNA]</scope>
    <source>
        <strain evidence="2 3">1099-18</strain>
    </source>
</reference>
<sequence>MADSIKDESESPGRIVGASSSRDVLPRLSPPGDQEATSYYRYLPSQPRLLGHTTSGVIPWPPPFQPLPNEYVSHQESPKNVLAPIGDHLIVAIWDNIEPLIQHALSRLPWTSIDVFRIGLQNKRILDRPVVVWVGIGTSRVSWDNQVAPALRAVRTILDDANLRDVESEFRTSDVHYLSSPVLLSPSKIGLLTPKFYECTNVIGTAIG</sequence>
<dbReference type="KEGG" id="ssck:SPSK_09849"/>
<gene>
    <name evidence="2" type="ORF">SPSK_09849</name>
</gene>
<dbReference type="OrthoDB" id="5424209at2759"/>
<name>A0A0F2M9X2_SPOSC</name>
<organism evidence="2 3">
    <name type="scientific">Sporothrix schenckii 1099-18</name>
    <dbReference type="NCBI Taxonomy" id="1397361"/>
    <lineage>
        <taxon>Eukaryota</taxon>
        <taxon>Fungi</taxon>
        <taxon>Dikarya</taxon>
        <taxon>Ascomycota</taxon>
        <taxon>Pezizomycotina</taxon>
        <taxon>Sordariomycetes</taxon>
        <taxon>Sordariomycetidae</taxon>
        <taxon>Ophiostomatales</taxon>
        <taxon>Ophiostomataceae</taxon>
        <taxon>Sporothrix</taxon>
    </lineage>
</organism>
<feature type="compositionally biased region" description="Basic and acidic residues" evidence="1">
    <location>
        <begin position="1"/>
        <end position="11"/>
    </location>
</feature>
<feature type="region of interest" description="Disordered" evidence="1">
    <location>
        <begin position="1"/>
        <end position="36"/>
    </location>
</feature>
<dbReference type="GeneID" id="27671694"/>
<dbReference type="EMBL" id="AXCR01000007">
    <property type="protein sequence ID" value="KJR85625.1"/>
    <property type="molecule type" value="Genomic_DNA"/>
</dbReference>
<dbReference type="VEuPathDB" id="FungiDB:SPSK_09849"/>
<evidence type="ECO:0000313" key="3">
    <source>
        <dbReference type="Proteomes" id="UP000033710"/>
    </source>
</evidence>
<accession>A0A0F2M9X2</accession>
<evidence type="ECO:0000313" key="2">
    <source>
        <dbReference type="EMBL" id="KJR85625.1"/>
    </source>
</evidence>
<dbReference type="AlphaFoldDB" id="A0A0F2M9X2"/>